<feature type="region of interest" description="Disordered" evidence="4">
    <location>
        <begin position="2161"/>
        <end position="2548"/>
    </location>
</feature>
<dbReference type="InterPro" id="IPR034347">
    <property type="entry name" value="GST_Phi_C"/>
</dbReference>
<feature type="compositionally biased region" description="Basic and acidic residues" evidence="4">
    <location>
        <begin position="1767"/>
        <end position="1779"/>
    </location>
</feature>
<feature type="compositionally biased region" description="Polar residues" evidence="4">
    <location>
        <begin position="1880"/>
        <end position="1901"/>
    </location>
</feature>
<feature type="compositionally biased region" description="Low complexity" evidence="4">
    <location>
        <begin position="3138"/>
        <end position="3151"/>
    </location>
</feature>
<feature type="compositionally biased region" description="Polar residues" evidence="4">
    <location>
        <begin position="3216"/>
        <end position="3227"/>
    </location>
</feature>
<sequence length="3324" mass="362224">MAGLGTGAPIVKVYHEKSLILPDVSRVLACLYEKDVKFETHTASYKSLLRLQASTHAPVPFYDGPTFLEESREICRYVAETYEHHGYPFLLGKDALERASIEQWLHHEEHTFNPASRALFCHLAFPLDREDDDIEMQKAKLEEILEVYEQRLSDSEFLAGNKFTLADLVHLPNSHYITASSKFVYLYDSRKNVQRWWNDISTRASWKQVLSYMTRVEQQHKLEEFEKQKQQEWQREHRTAAGGRTRLYSQKHTITGTRSQTILVPPPPGTVSPSPIAPQADQPPPADSLSEKASVSSSQSTTTHKSLTSPNKQTTIFNTHQETPPDLDQSTQITNTSSTPSLGTFHTAPDKPPRIHADMSSIRDVSVPSDATETDLPTRPYIEPTPQKPPALLDTHSQTSLAATKEDSDQLNASDLYKSDRKSTGVYSEEKESISYTAHTFEGTYGKSTTQGATDSFPSNLHSTEHQMLQSKQWHAATSGLRNLQGDIDSMPSRQVKPSKDVQQYPPQDSEQASIRPVAQEPKSRKDKLVRGPEIIAQTPHTYQTRDASLQPRDAADARISENETSFDRRKKGADWPKHSTEEDAQATPFQTTYDDSQGATQRARETSFVPRRTMDQDVHDTSQVIRTYGSAPSRLQPKDASQDVPLSSKKAPSKVPHTTTHVSTGYQGAQEFIQGSETPKQRRMEVQDSLEETKAGEYAMPREQPSKDLQEATPPLRQAEAKDIRHTVPSFQKQETADSHSTTTPFQRRYPEVEDTSKELTHKPKETGAGVAQHDFEETKALDSATFGGRAQPQDTQRAAITPPKQATANNVLSATPLSPTRYPTAEDSGRQPRRTASTSSGKAVQDGRDKEPKSVDFTSSREQPSDVRRTAASFQKQESADSRSTTTPFQRKYPDVEDTTKKPRDKPKETVGEDSRGISEEIQALDSTLFGGRARPKDTHQTAITPSHQAAAKDAPDVTPFSPTRYPAAEVINRQLRRTASTPTEKEVQDGRDAFIEPISVDSTSSKEQPSDVRGVFSSLPKDEAGDSRRKTMPFQQGYPDIDDTTKEPRDKPKETGVEVAQYGFKEAKALDSTLFRGRAQPEDTQQAAITPSQQAAITPSQQAAANDALSVTPLYPTRYPAAEDSSRQPRRTTSTPTEKTVQDGRDAMRDPRSVDSTSSREQPSDFRQTGASFQKQEAADSHSTIMPFQRRYPDVEDTTKEPRDKPKKTVGEDSEETQALDSTLFIGRAKPKDTQETAITPSQQAATKDALSVTPLSPTRYPAAEDTSMQPRRIASTPTEKVVQDGRDASIESTSVDSTSSQEQPSDVRRASASLSNQEAADSRRTSMPFQRRYPDIDNTTKKLRDKPKETMDDDAQDVSEETKVIDSTLFRGSAQPQDTQQVATTPSQQAAATDSLSVTPLSPTRYPNAEDNSRQPRRTTSTPTEKAVQDGRYTFRELMSVDSTSSREQPSDVRQADASFQKQEAANSRSTTMPFLRRYRDIDDTKEPRDKPKETVGQDVEDTIEESNTADSLLFATQPSDMPQAALTPSKKVTPEDAPTVSPPLPTRYPSVEDTRKQSMGTTTLEAPQDIREPKAVDSTSSPGPSDPLRASASLPKQEVDDAHRTTTPFQKIDPELKNTTKPVKDNISTSWEMTAQDAKDAFKETKIPDSAAPSMSEMDSSRTDAEAQAEAQDTWDGGRQSRGTWDKGMQRRETISARKEMVAKDAEDMSAETKTGDFSSIRQSPELLQASSQSRQVVPDNARGATKGPKVSFTNETIQSPDVKDTTRESRVASEEIIGPASTLDRVESFGSHDTQHTNEGSRIPSADEREDVSTQFQSDAQDVLKELKSSFTDQRGMDSSHSQAESGKDTLATKGGKTFSTEKLREMPIESEASGPTGQRTDSGYPSVEGSQQARTLPAGGKVDYSTPKHQPPPGSPSASHEKPASAPPRERFRDDYSTEYPMKKDTIDDQKEVPPLSSQGPTSQVQHASQTSQKEAPDNGVSTIDQWRLAPRTMKDVTPISGDDVTGLSSDDQIPPPMGQETIPSIQDANEPTDVLDKTKKTKPTSTDQEGMAPTAGLGSTLESQLGGTLAAEVVHTDQKSTLADRESARATQPLSSVEPIKDHAADQPVVPQPIFYQQARTSPSITRRAQTLDNLGAISKIQEVSLHSQPVDYSAVSHVSTEEQVPRAPPPSASLKSVPAEDIHADANGKVQTMKPSATPDAPHVTTPAEVALSEQKLALAGEDSSQSTQLHLPDEPRSQENDAELTQAQPTPESPPDLSSQYGVPTDVLDKTEKTKLTPTDQEGVAPTAGPGSTLESQLGGTLAAEVVHTDQKSTLPDHESARATQPLPSIELTKEDTNVSTADQPVVPQTFFYQQARTSPPITRQAQTSDNLGAISKIQEVSPDSQPGDYSTVSPISTEEQVPRAPPPSASLISTPAEDISTDTNGKVQATKPSATPDGPHVTTPGEVALSKQKLTPAGQDSSQSTQLPSPDEPRSQENDAEFTQVQPTPQSPPDLSSQYGVPTNVLDKTEKIKPTTTDQEGVSPTAGPGSTLETQLGGTLAAEVVHTDQKSTLPDRESAHATQALSFVEPTKEDTNVSAVDQPVVPQTIFYQQARTSPSITRQAHTSDNLDAIGKIEEVSPDSQPADYSAVSPILTEEQVPRAPPPSASVKSVHTEDIRADANGKVQTTKPSATPDAPHVTTPAEVALSEQKLALAGEDSSQSTQLHLPDEPRSQENDAELTQAQPTPESPPDLSSQYGVPADVLDKIEKTKPTSTDQEGMTPTAGPRSTLESQLGGMLAAEVVHTDQKSTLPDRESARATQPLSSVEPTKDDAADQPVVPQPIFYQQARTSPSITRQAQTSDNLGAITKIQEVYPDSQPANYSAVSPVLTEEQVPRAPPPSASVKSVPAEDVSTDTNGKVETLKPSATPDAPHVMTPGEVALSKQKLAPGGQDSSQSTQLPSPNEPRSQENDAELTQTQPTPESPPDLSSQYGVPTDVLDKTEKTKPASIDQEGVAPTVPDPTQINSDILPTSGYGPTSSPNNQETQPLAGAQAPPTMDSSFSTFVQNRPANSLQNFDSSMPSATDEAVKAPMVNPTPTTDAPQGKDLAQSTQLPPSTESSQKVSKVVKDDQTIVSEPYTIQDTISSSVGSRGPSSSDSTYPTVKKQEFDPDAVKPSLPMTATPGDIQPSSPKEYMEVTEEISKQQQQTDQSSTESSKDENKPNGVSTSISTTTGDMHPSPPKESMESTEEARNQQKAQDSKEQVKDTEEQNTGTGEPEKSNLPQKHESDEQRNISRRSFRSIRKTSFRGSATRQRCFQINKGYIKWKHNDP</sequence>
<dbReference type="Gene3D" id="1.20.1050.10">
    <property type="match status" value="1"/>
</dbReference>
<dbReference type="SUPFAM" id="SSF47616">
    <property type="entry name" value="GST C-terminal domain-like"/>
    <property type="match status" value="1"/>
</dbReference>
<feature type="compositionally biased region" description="Basic and acidic residues" evidence="4">
    <location>
        <begin position="847"/>
        <end position="856"/>
    </location>
</feature>
<feature type="compositionally biased region" description="Low complexity" evidence="4">
    <location>
        <begin position="3196"/>
        <end position="3207"/>
    </location>
</feature>
<feature type="compositionally biased region" description="Basic and acidic residues" evidence="4">
    <location>
        <begin position="1617"/>
        <end position="1629"/>
    </location>
</feature>
<feature type="compositionally biased region" description="Polar residues" evidence="4">
    <location>
        <begin position="1963"/>
        <end position="1992"/>
    </location>
</feature>
<feature type="compositionally biased region" description="Basic and acidic residues" evidence="4">
    <location>
        <begin position="1336"/>
        <end position="1354"/>
    </location>
</feature>
<reference evidence="6" key="2">
    <citation type="submission" date="2013-04" db="UniProtKB">
        <authorList>
            <consortium name="EnsemblPlants"/>
        </authorList>
    </citation>
    <scope>IDENTIFICATION</scope>
</reference>
<feature type="compositionally biased region" description="Polar residues" evidence="4">
    <location>
        <begin position="1462"/>
        <end position="1477"/>
    </location>
</feature>
<dbReference type="InterPro" id="IPR010987">
    <property type="entry name" value="Glutathione-S-Trfase_C-like"/>
</dbReference>
<dbReference type="CDD" id="cd03187">
    <property type="entry name" value="GST_C_Phi"/>
    <property type="match status" value="1"/>
</dbReference>
<feature type="compositionally biased region" description="Polar residues" evidence="4">
    <location>
        <begin position="3101"/>
        <end position="3116"/>
    </location>
</feature>
<feature type="compositionally biased region" description="Basic and acidic residues" evidence="4">
    <location>
        <begin position="986"/>
        <end position="997"/>
    </location>
</feature>
<feature type="compositionally biased region" description="Basic and acidic residues" evidence="4">
    <location>
        <begin position="1689"/>
        <end position="1712"/>
    </location>
</feature>
<dbReference type="InterPro" id="IPR036282">
    <property type="entry name" value="Glutathione-S-Trfase_C_sf"/>
</dbReference>
<feature type="compositionally biased region" description="Low complexity" evidence="4">
    <location>
        <begin position="271"/>
        <end position="280"/>
    </location>
</feature>
<dbReference type="GO" id="GO:0005737">
    <property type="term" value="C:cytoplasm"/>
    <property type="evidence" value="ECO:0007669"/>
    <property type="project" value="TreeGrafter"/>
</dbReference>
<name>J3MZQ5_ORYBR</name>
<feature type="compositionally biased region" description="Basic and acidic residues" evidence="4">
    <location>
        <begin position="2317"/>
        <end position="2331"/>
    </location>
</feature>
<feature type="compositionally biased region" description="Basic and acidic residues" evidence="4">
    <location>
        <begin position="3269"/>
        <end position="3286"/>
    </location>
</feature>
<feature type="compositionally biased region" description="Polar residues" evidence="4">
    <location>
        <begin position="2432"/>
        <end position="2444"/>
    </location>
</feature>
<feature type="region of interest" description="Disordered" evidence="4">
    <location>
        <begin position="249"/>
        <end position="429"/>
    </location>
</feature>
<dbReference type="PANTHER" id="PTHR43900:SF96">
    <property type="entry name" value="GLUTATHIONE TRANSFERASE"/>
    <property type="match status" value="1"/>
</dbReference>
<feature type="compositionally biased region" description="Basic and acidic residues" evidence="4">
    <location>
        <begin position="1143"/>
        <end position="1156"/>
    </location>
</feature>
<feature type="compositionally biased region" description="Polar residues" evidence="4">
    <location>
        <begin position="501"/>
        <end position="513"/>
    </location>
</feature>
<feature type="compositionally biased region" description="Basic and acidic residues" evidence="4">
    <location>
        <begin position="2085"/>
        <end position="2096"/>
    </location>
</feature>
<dbReference type="HOGENOM" id="CLU_000107_0_0_1"/>
<feature type="region of interest" description="Disordered" evidence="4">
    <location>
        <begin position="483"/>
        <end position="1635"/>
    </location>
</feature>
<feature type="compositionally biased region" description="Polar residues" evidence="4">
    <location>
        <begin position="2253"/>
        <end position="2272"/>
    </location>
</feature>
<feature type="compositionally biased region" description="Basic and acidic residues" evidence="4">
    <location>
        <begin position="554"/>
        <end position="582"/>
    </location>
</feature>
<feature type="compositionally biased region" description="Basic and acidic residues" evidence="4">
    <location>
        <begin position="2795"/>
        <end position="2809"/>
    </location>
</feature>
<feature type="compositionally biased region" description="Polar residues" evidence="4">
    <location>
        <begin position="1378"/>
        <end position="1406"/>
    </location>
</feature>
<feature type="compositionally biased region" description="Basic and acidic residues" evidence="4">
    <location>
        <begin position="417"/>
        <end position="429"/>
    </location>
</feature>
<dbReference type="SFLD" id="SFLDG00358">
    <property type="entry name" value="Main_(cytGST)"/>
    <property type="match status" value="1"/>
</dbReference>
<feature type="compositionally biased region" description="Polar residues" evidence="4">
    <location>
        <begin position="1717"/>
        <end position="1728"/>
    </location>
</feature>
<evidence type="ECO:0000256" key="1">
    <source>
        <dbReference type="ARBA" id="ARBA00012452"/>
    </source>
</evidence>
<feature type="compositionally biased region" description="Polar residues" evidence="4">
    <location>
        <begin position="1239"/>
        <end position="1249"/>
    </location>
</feature>
<accession>J3MZQ5</accession>
<evidence type="ECO:0000259" key="5">
    <source>
        <dbReference type="PROSITE" id="PS50405"/>
    </source>
</evidence>
<dbReference type="GO" id="GO:0009636">
    <property type="term" value="P:response to toxic substance"/>
    <property type="evidence" value="ECO:0007669"/>
    <property type="project" value="UniProtKB-ARBA"/>
</dbReference>
<feature type="compositionally biased region" description="Polar residues" evidence="4">
    <location>
        <begin position="2392"/>
        <end position="2410"/>
    </location>
</feature>
<feature type="region of interest" description="Disordered" evidence="4">
    <location>
        <begin position="1650"/>
        <end position="2069"/>
    </location>
</feature>
<feature type="compositionally biased region" description="Polar residues" evidence="4">
    <location>
        <begin position="2361"/>
        <end position="2381"/>
    </location>
</feature>
<dbReference type="Pfam" id="PF00043">
    <property type="entry name" value="GST_C"/>
    <property type="match status" value="1"/>
</dbReference>
<dbReference type="SUPFAM" id="SSF52833">
    <property type="entry name" value="Thioredoxin-like"/>
    <property type="match status" value="1"/>
</dbReference>
<feature type="compositionally biased region" description="Polar residues" evidence="4">
    <location>
        <begin position="1835"/>
        <end position="1851"/>
    </location>
</feature>
<reference evidence="6" key="1">
    <citation type="journal article" date="2013" name="Nat. Commun.">
        <title>Whole-genome sequencing of Oryza brachyantha reveals mechanisms underlying Oryza genome evolution.</title>
        <authorList>
            <person name="Chen J."/>
            <person name="Huang Q."/>
            <person name="Gao D."/>
            <person name="Wang J."/>
            <person name="Lang Y."/>
            <person name="Liu T."/>
            <person name="Li B."/>
            <person name="Bai Z."/>
            <person name="Luis Goicoechea J."/>
            <person name="Liang C."/>
            <person name="Chen C."/>
            <person name="Zhang W."/>
            <person name="Sun S."/>
            <person name="Liao Y."/>
            <person name="Zhang X."/>
            <person name="Yang L."/>
            <person name="Song C."/>
            <person name="Wang M."/>
            <person name="Shi J."/>
            <person name="Liu G."/>
            <person name="Liu J."/>
            <person name="Zhou H."/>
            <person name="Zhou W."/>
            <person name="Yu Q."/>
            <person name="An N."/>
            <person name="Chen Y."/>
            <person name="Cai Q."/>
            <person name="Wang B."/>
            <person name="Liu B."/>
            <person name="Min J."/>
            <person name="Huang Y."/>
            <person name="Wu H."/>
            <person name="Li Z."/>
            <person name="Zhang Y."/>
            <person name="Yin Y."/>
            <person name="Song W."/>
            <person name="Jiang J."/>
            <person name="Jackson S.A."/>
            <person name="Wing R.A."/>
            <person name="Wang J."/>
            <person name="Chen M."/>
        </authorList>
    </citation>
    <scope>NUCLEOTIDE SEQUENCE [LARGE SCALE GENOMIC DNA]</scope>
    <source>
        <strain evidence="6">cv. IRGC 101232</strain>
    </source>
</reference>
<feature type="compositionally biased region" description="Polar residues" evidence="4">
    <location>
        <begin position="1157"/>
        <end position="1189"/>
    </location>
</feature>
<feature type="compositionally biased region" description="Polar residues" evidence="4">
    <location>
        <begin position="3013"/>
        <end position="3039"/>
    </location>
</feature>
<feature type="compositionally biased region" description="Polar residues" evidence="4">
    <location>
        <begin position="730"/>
        <end position="747"/>
    </location>
</feature>
<evidence type="ECO:0000256" key="2">
    <source>
        <dbReference type="ARBA" id="ARBA00022679"/>
    </source>
</evidence>
<dbReference type="STRING" id="4533.J3MZQ5"/>
<dbReference type="GO" id="GO:0006749">
    <property type="term" value="P:glutathione metabolic process"/>
    <property type="evidence" value="ECO:0007669"/>
    <property type="project" value="TreeGrafter"/>
</dbReference>
<feature type="compositionally biased region" description="Basic and acidic residues" evidence="4">
    <location>
        <begin position="522"/>
        <end position="531"/>
    </location>
</feature>
<dbReference type="FunFam" id="1.20.1050.10:FF:000042">
    <property type="entry name" value="Glutathione S-transferase F9"/>
    <property type="match status" value="1"/>
</dbReference>
<feature type="compositionally biased region" description="Basic and acidic residues" evidence="4">
    <location>
        <begin position="680"/>
        <end position="696"/>
    </location>
</feature>
<dbReference type="eggNOG" id="KOG0867">
    <property type="taxonomic scope" value="Eukaryota"/>
</dbReference>
<feature type="compositionally biased region" description="Polar residues" evidence="4">
    <location>
        <begin position="657"/>
        <end position="679"/>
    </location>
</feature>
<feature type="compositionally biased region" description="Basic residues" evidence="4">
    <location>
        <begin position="3287"/>
        <end position="3299"/>
    </location>
</feature>
<feature type="compositionally biased region" description="Polar residues" evidence="4">
    <location>
        <begin position="2731"/>
        <end position="2749"/>
    </location>
</feature>
<evidence type="ECO:0000256" key="3">
    <source>
        <dbReference type="ARBA" id="ARBA00047960"/>
    </source>
</evidence>
<feature type="compositionally biased region" description="Basic and acidic residues" evidence="4">
    <location>
        <begin position="1482"/>
        <end position="1500"/>
    </location>
</feature>
<feature type="region of interest" description="Disordered" evidence="4">
    <location>
        <begin position="2628"/>
        <end position="3324"/>
    </location>
</feature>
<feature type="compositionally biased region" description="Polar residues" evidence="4">
    <location>
        <begin position="2492"/>
        <end position="2512"/>
    </location>
</feature>
<feature type="compositionally biased region" description="Basic and acidic residues" evidence="4">
    <location>
        <begin position="894"/>
        <end position="921"/>
    </location>
</feature>
<feature type="compositionally biased region" description="Polar residues" evidence="4">
    <location>
        <begin position="1510"/>
        <end position="1525"/>
    </location>
</feature>
<feature type="compositionally biased region" description="Basic and acidic residues" evidence="4">
    <location>
        <begin position="1194"/>
        <end position="1214"/>
    </location>
</feature>
<evidence type="ECO:0000313" key="7">
    <source>
        <dbReference type="Proteomes" id="UP000006038"/>
    </source>
</evidence>
<keyword evidence="7" id="KW-1185">Reference proteome</keyword>
<dbReference type="EC" id="2.5.1.18" evidence="1"/>
<feature type="compositionally biased region" description="Polar residues" evidence="4">
    <location>
        <begin position="1085"/>
        <end position="1107"/>
    </location>
</feature>
<evidence type="ECO:0000313" key="6">
    <source>
        <dbReference type="EnsemblPlants" id="OB09G24840.1"/>
    </source>
</evidence>
<dbReference type="EnsemblPlants" id="OB09G24840.1">
    <property type="protein sequence ID" value="OB09G24840.1"/>
    <property type="gene ID" value="OB09G24840"/>
</dbReference>
<dbReference type="PROSITE" id="PS50405">
    <property type="entry name" value="GST_CTER"/>
    <property type="match status" value="1"/>
</dbReference>
<feature type="compositionally biased region" description="Polar residues" evidence="4">
    <location>
        <begin position="539"/>
        <end position="548"/>
    </location>
</feature>
<feature type="compositionally biased region" description="Basic and acidic residues" evidence="4">
    <location>
        <begin position="1046"/>
        <end position="1059"/>
    </location>
</feature>
<feature type="domain" description="GST C-terminal" evidence="5">
    <location>
        <begin position="94"/>
        <end position="231"/>
    </location>
</feature>
<organism evidence="6">
    <name type="scientific">Oryza brachyantha</name>
    <name type="common">malo sina</name>
    <dbReference type="NCBI Taxonomy" id="4533"/>
    <lineage>
        <taxon>Eukaryota</taxon>
        <taxon>Viridiplantae</taxon>
        <taxon>Streptophyta</taxon>
        <taxon>Embryophyta</taxon>
        <taxon>Tracheophyta</taxon>
        <taxon>Spermatophyta</taxon>
        <taxon>Magnoliopsida</taxon>
        <taxon>Liliopsida</taxon>
        <taxon>Poales</taxon>
        <taxon>Poaceae</taxon>
        <taxon>BOP clade</taxon>
        <taxon>Oryzoideae</taxon>
        <taxon>Oryzeae</taxon>
        <taxon>Oryzinae</taxon>
        <taxon>Oryza</taxon>
    </lineage>
</organism>
<dbReference type="InterPro" id="IPR004046">
    <property type="entry name" value="GST_C"/>
</dbReference>
<feature type="compositionally biased region" description="Polar residues" evidence="4">
    <location>
        <begin position="3050"/>
        <end position="3075"/>
    </location>
</feature>
<feature type="compositionally biased region" description="Basic and acidic residues" evidence="4">
    <location>
        <begin position="750"/>
        <end position="767"/>
    </location>
</feature>
<feature type="compositionally biased region" description="Polar residues" evidence="4">
    <location>
        <begin position="588"/>
        <end position="601"/>
    </location>
</feature>
<dbReference type="PANTHER" id="PTHR43900">
    <property type="entry name" value="GLUTATHIONE S-TRANSFERASE RHO"/>
    <property type="match status" value="1"/>
</dbReference>
<feature type="region of interest" description="Disordered" evidence="4">
    <location>
        <begin position="2085"/>
        <end position="2117"/>
    </location>
</feature>
<feature type="compositionally biased region" description="Basic and acidic residues" evidence="4">
    <location>
        <begin position="2664"/>
        <end position="2673"/>
    </location>
</feature>
<feature type="compositionally biased region" description="Polar residues" evidence="4">
    <location>
        <begin position="794"/>
        <end position="820"/>
    </location>
</feature>
<dbReference type="OMA" id="ETMSIHT"/>
<feature type="compositionally biased region" description="Polar residues" evidence="4">
    <location>
        <begin position="249"/>
        <end position="262"/>
    </location>
</feature>
<dbReference type="Gramene" id="OB09G24840.1">
    <property type="protein sequence ID" value="OB09G24840.1"/>
    <property type="gene ID" value="OB09G24840"/>
</dbReference>
<dbReference type="SFLD" id="SFLDS00019">
    <property type="entry name" value="Glutathione_Transferase_(cytos"/>
    <property type="match status" value="1"/>
</dbReference>
<evidence type="ECO:0000256" key="4">
    <source>
        <dbReference type="SAM" id="MobiDB-lite"/>
    </source>
</evidence>
<comment type="catalytic activity">
    <reaction evidence="3">
        <text>RX + glutathione = an S-substituted glutathione + a halide anion + H(+)</text>
        <dbReference type="Rhea" id="RHEA:16437"/>
        <dbReference type="ChEBI" id="CHEBI:15378"/>
        <dbReference type="ChEBI" id="CHEBI:16042"/>
        <dbReference type="ChEBI" id="CHEBI:17792"/>
        <dbReference type="ChEBI" id="CHEBI:57925"/>
        <dbReference type="ChEBI" id="CHEBI:90779"/>
        <dbReference type="EC" id="2.5.1.18"/>
    </reaction>
</comment>
<dbReference type="InterPro" id="IPR040079">
    <property type="entry name" value="Glutathione_S-Trfase"/>
</dbReference>
<feature type="compositionally biased region" description="Basic and acidic residues" evidence="4">
    <location>
        <begin position="348"/>
        <end position="357"/>
    </location>
</feature>
<feature type="compositionally biased region" description="Polar residues" evidence="4">
    <location>
        <begin position="2944"/>
        <end position="2958"/>
    </location>
</feature>
<proteinExistence type="predicted"/>
<protein>
    <recommendedName>
        <fullName evidence="1">glutathione transferase</fullName>
        <ecNumber evidence="1">2.5.1.18</ecNumber>
    </recommendedName>
</protein>
<dbReference type="InterPro" id="IPR036249">
    <property type="entry name" value="Thioredoxin-like_sf"/>
</dbReference>
<feature type="compositionally biased region" description="Polar residues" evidence="4">
    <location>
        <begin position="291"/>
        <end position="344"/>
    </location>
</feature>
<keyword evidence="2" id="KW-0808">Transferase</keyword>
<feature type="compositionally biased region" description="Low complexity" evidence="4">
    <location>
        <begin position="1294"/>
        <end position="1307"/>
    </location>
</feature>
<feature type="compositionally biased region" description="Basic and acidic residues" evidence="4">
    <location>
        <begin position="3236"/>
        <end position="3261"/>
    </location>
</feature>
<feature type="compositionally biased region" description="Basic and acidic residues" evidence="4">
    <location>
        <begin position="1023"/>
        <end position="1032"/>
    </location>
</feature>
<feature type="compositionally biased region" description="Polar residues" evidence="4">
    <location>
        <begin position="2839"/>
        <end position="2855"/>
    </location>
</feature>
<dbReference type="Proteomes" id="UP000006038">
    <property type="component" value="Chromosome 9"/>
</dbReference>
<dbReference type="GO" id="GO:0043295">
    <property type="term" value="F:glutathione binding"/>
    <property type="evidence" value="ECO:0007669"/>
    <property type="project" value="TreeGrafter"/>
</dbReference>
<feature type="compositionally biased region" description="Basic and acidic residues" evidence="4">
    <location>
        <begin position="1926"/>
        <end position="1959"/>
    </location>
</feature>
<feature type="compositionally biased region" description="Polar residues" evidence="4">
    <location>
        <begin position="2469"/>
        <end position="2479"/>
    </location>
</feature>
<dbReference type="GO" id="GO:0004364">
    <property type="term" value="F:glutathione transferase activity"/>
    <property type="evidence" value="ECO:0007669"/>
    <property type="project" value="UniProtKB-EC"/>
</dbReference>
<feature type="compositionally biased region" description="Polar residues" evidence="4">
    <location>
        <begin position="2810"/>
        <end position="2819"/>
    </location>
</feature>
<dbReference type="Gene3D" id="3.40.30.10">
    <property type="entry name" value="Glutaredoxin"/>
    <property type="match status" value="1"/>
</dbReference>
<feature type="compositionally biased region" description="Polar residues" evidence="4">
    <location>
        <begin position="874"/>
        <end position="891"/>
    </location>
</feature>
<feature type="compositionally biased region" description="Polar residues" evidence="4">
    <location>
        <begin position="3125"/>
        <end position="3137"/>
    </location>
</feature>
<feature type="compositionally biased region" description="Polar residues" evidence="4">
    <location>
        <begin position="2966"/>
        <end position="2985"/>
    </location>
</feature>